<sequence>MTSMTIFIAGILGLTRAACAIEPIPSPEPISITELPLPPFLGNTSEGACTADFNPRGTGCIAQTGLNSGSFLPDGKHLTATVEFVGAPAAPDPAHIYSGQQLFIIKTDGTTFSNGDTWKCLTCGVPAENQVGATALDAYPQTFMDGTRAMAGTNIVDCGSYQLYSDDCTPDKVYIYPIRLSDTSNDNYTGTGASIRELRLHPDQVHLGFDTFVFSGPSIGEFSFYGRLQFNETGSRYDVVNASVLISTSAQSVITVNGSEVVFDPEGIAVGELRGFTGDGSEILYVGNPVESCNIDIFAIGITTGKVRRVTEHPGYADPISYSYDNNWFIVLDTRGTDRMEFLSALRTVPPVTDLLTVAAVASVRNNGVRRFFRPWLLDHDGDRGLYFGQQLNGNNNTAPGDTNDPYWNSGADPRWSPDGTRVAYYEMFAVSPACGGTNPLPCESNPYADGRQVRVMLAEFTTRTPTTPPIIPEHSDEVPWAIPYKPGMSMPTFTPFPNGVYTLYGAQGGHANVTFALGTTSSNIVVTYHNYTVDGKNVLNGYENVTSNTLSQTLSSFDWYSDLISEGTNGVGTKKTSADGFHFQIDVMTNEFVANGTLTTVVDDTTYNQPCNEC</sequence>
<organism evidence="3 4">
    <name type="scientific">Sporothrix stenoceras</name>
    <dbReference type="NCBI Taxonomy" id="5173"/>
    <lineage>
        <taxon>Eukaryota</taxon>
        <taxon>Fungi</taxon>
        <taxon>Dikarya</taxon>
        <taxon>Ascomycota</taxon>
        <taxon>Pezizomycotina</taxon>
        <taxon>Sordariomycetes</taxon>
        <taxon>Sordariomycetidae</taxon>
        <taxon>Ophiostomatales</taxon>
        <taxon>Ophiostomataceae</taxon>
        <taxon>Sporothrix</taxon>
    </lineage>
</organism>
<gene>
    <name evidence="3" type="ORF">Sste5346_006312</name>
</gene>
<dbReference type="Proteomes" id="UP001583186">
    <property type="component" value="Unassembled WGS sequence"/>
</dbReference>
<dbReference type="Gene3D" id="2.120.10.30">
    <property type="entry name" value="TolB, C-terminal domain"/>
    <property type="match status" value="1"/>
</dbReference>
<keyword evidence="4" id="KW-1185">Reference proteome</keyword>
<evidence type="ECO:0008006" key="5">
    <source>
        <dbReference type="Google" id="ProtNLM"/>
    </source>
</evidence>
<name>A0ABR3YYL2_9PEZI</name>
<dbReference type="EMBL" id="JAWCUI010000037">
    <property type="protein sequence ID" value="KAL1893484.1"/>
    <property type="molecule type" value="Genomic_DNA"/>
</dbReference>
<dbReference type="SUPFAM" id="SSF82171">
    <property type="entry name" value="DPP6 N-terminal domain-like"/>
    <property type="match status" value="1"/>
</dbReference>
<evidence type="ECO:0000313" key="3">
    <source>
        <dbReference type="EMBL" id="KAL1893484.1"/>
    </source>
</evidence>
<accession>A0ABR3YYL2</accession>
<reference evidence="3 4" key="1">
    <citation type="journal article" date="2024" name="IMA Fungus">
        <title>IMA Genome - F19 : A genome assembly and annotation guide to empower mycologists, including annotated draft genome sequences of Ceratocystis pirilliformis, Diaporthe australafricana, Fusarium ophioides, Paecilomyces lecythidis, and Sporothrix stenoceras.</title>
        <authorList>
            <person name="Aylward J."/>
            <person name="Wilson A.M."/>
            <person name="Visagie C.M."/>
            <person name="Spraker J."/>
            <person name="Barnes I."/>
            <person name="Buitendag C."/>
            <person name="Ceriani C."/>
            <person name="Del Mar Angel L."/>
            <person name="du Plessis D."/>
            <person name="Fuchs T."/>
            <person name="Gasser K."/>
            <person name="Kramer D."/>
            <person name="Li W."/>
            <person name="Munsamy K."/>
            <person name="Piso A."/>
            <person name="Price J.L."/>
            <person name="Sonnekus B."/>
            <person name="Thomas C."/>
            <person name="van der Nest A."/>
            <person name="van Dijk A."/>
            <person name="van Heerden A."/>
            <person name="van Vuuren N."/>
            <person name="Yilmaz N."/>
            <person name="Duong T.A."/>
            <person name="van der Merwe N.A."/>
            <person name="Wingfield M.J."/>
            <person name="Wingfield B.D."/>
        </authorList>
    </citation>
    <scope>NUCLEOTIDE SEQUENCE [LARGE SCALE GENOMIC DNA]</scope>
    <source>
        <strain evidence="3 4">CMW 5346</strain>
    </source>
</reference>
<proteinExistence type="predicted"/>
<keyword evidence="2" id="KW-0732">Signal</keyword>
<evidence type="ECO:0000256" key="1">
    <source>
        <dbReference type="SAM" id="MobiDB-lite"/>
    </source>
</evidence>
<evidence type="ECO:0000256" key="2">
    <source>
        <dbReference type="SAM" id="SignalP"/>
    </source>
</evidence>
<feature type="region of interest" description="Disordered" evidence="1">
    <location>
        <begin position="390"/>
        <end position="413"/>
    </location>
</feature>
<feature type="signal peptide" evidence="2">
    <location>
        <begin position="1"/>
        <end position="20"/>
    </location>
</feature>
<evidence type="ECO:0000313" key="4">
    <source>
        <dbReference type="Proteomes" id="UP001583186"/>
    </source>
</evidence>
<dbReference type="InterPro" id="IPR011042">
    <property type="entry name" value="6-blade_b-propeller_TolB-like"/>
</dbReference>
<comment type="caution">
    <text evidence="3">The sequence shown here is derived from an EMBL/GenBank/DDBJ whole genome shotgun (WGS) entry which is preliminary data.</text>
</comment>
<feature type="compositionally biased region" description="Polar residues" evidence="1">
    <location>
        <begin position="390"/>
        <end position="401"/>
    </location>
</feature>
<protein>
    <recommendedName>
        <fullName evidence="5">Saponin hydrolase</fullName>
    </recommendedName>
</protein>
<feature type="chain" id="PRO_5045596142" description="Saponin hydrolase" evidence="2">
    <location>
        <begin position="21"/>
        <end position="615"/>
    </location>
</feature>